<name>A0A0D0CY32_9AGAM</name>
<reference evidence="3" key="2">
    <citation type="submission" date="2015-01" db="EMBL/GenBank/DDBJ databases">
        <title>Evolutionary Origins and Diversification of the Mycorrhizal Mutualists.</title>
        <authorList>
            <consortium name="DOE Joint Genome Institute"/>
            <consortium name="Mycorrhizal Genomics Consortium"/>
            <person name="Kohler A."/>
            <person name="Kuo A."/>
            <person name="Nagy L.G."/>
            <person name="Floudas D."/>
            <person name="Copeland A."/>
            <person name="Barry K.W."/>
            <person name="Cichocki N."/>
            <person name="Veneault-Fourrey C."/>
            <person name="LaButti K."/>
            <person name="Lindquist E.A."/>
            <person name="Lipzen A."/>
            <person name="Lundell T."/>
            <person name="Morin E."/>
            <person name="Murat C."/>
            <person name="Riley R."/>
            <person name="Ohm R."/>
            <person name="Sun H."/>
            <person name="Tunlid A."/>
            <person name="Henrissat B."/>
            <person name="Grigoriev I.V."/>
            <person name="Hibbett D.S."/>
            <person name="Martin F."/>
        </authorList>
    </citation>
    <scope>NUCLEOTIDE SEQUENCE [LARGE SCALE GENOMIC DNA]</scope>
    <source>
        <strain evidence="3">Ve08.2h10</strain>
    </source>
</reference>
<keyword evidence="1" id="KW-1133">Transmembrane helix</keyword>
<gene>
    <name evidence="2" type="ORF">PAXRUDRAFT_448294</name>
</gene>
<evidence type="ECO:0000313" key="2">
    <source>
        <dbReference type="EMBL" id="KIK76121.1"/>
    </source>
</evidence>
<organism evidence="2 3">
    <name type="scientific">Paxillus rubicundulus Ve08.2h10</name>
    <dbReference type="NCBI Taxonomy" id="930991"/>
    <lineage>
        <taxon>Eukaryota</taxon>
        <taxon>Fungi</taxon>
        <taxon>Dikarya</taxon>
        <taxon>Basidiomycota</taxon>
        <taxon>Agaricomycotina</taxon>
        <taxon>Agaricomycetes</taxon>
        <taxon>Agaricomycetidae</taxon>
        <taxon>Boletales</taxon>
        <taxon>Paxilineae</taxon>
        <taxon>Paxillaceae</taxon>
        <taxon>Paxillus</taxon>
    </lineage>
</organism>
<dbReference type="HOGENOM" id="CLU_1855916_0_0_1"/>
<keyword evidence="3" id="KW-1185">Reference proteome</keyword>
<sequence length="138" mass="15643">MGNTPTSDPPMSLPRSDFPVEVFPLAKHEKLCPWSVLGSLAFVSCLRLFSFLYICWYVLLTPYQSTFNLCRHLYNPLTQYTAKVNIDGQATVLDRHFSCVSRYTTPQFFVDQTLGMTSYVLKESLEKKLNSISSGVVS</sequence>
<keyword evidence="1" id="KW-0812">Transmembrane</keyword>
<dbReference type="InParanoid" id="A0A0D0CY32"/>
<accession>A0A0D0CY32</accession>
<evidence type="ECO:0000313" key="3">
    <source>
        <dbReference type="Proteomes" id="UP000054538"/>
    </source>
</evidence>
<reference evidence="2 3" key="1">
    <citation type="submission" date="2014-04" db="EMBL/GenBank/DDBJ databases">
        <authorList>
            <consortium name="DOE Joint Genome Institute"/>
            <person name="Kuo A."/>
            <person name="Kohler A."/>
            <person name="Jargeat P."/>
            <person name="Nagy L.G."/>
            <person name="Floudas D."/>
            <person name="Copeland A."/>
            <person name="Barry K.W."/>
            <person name="Cichocki N."/>
            <person name="Veneault-Fourrey C."/>
            <person name="LaButti K."/>
            <person name="Lindquist E.A."/>
            <person name="Lipzen A."/>
            <person name="Lundell T."/>
            <person name="Morin E."/>
            <person name="Murat C."/>
            <person name="Sun H."/>
            <person name="Tunlid A."/>
            <person name="Henrissat B."/>
            <person name="Grigoriev I.V."/>
            <person name="Hibbett D.S."/>
            <person name="Martin F."/>
            <person name="Nordberg H.P."/>
            <person name="Cantor M.N."/>
            <person name="Hua S.X."/>
        </authorList>
    </citation>
    <scope>NUCLEOTIDE SEQUENCE [LARGE SCALE GENOMIC DNA]</scope>
    <source>
        <strain evidence="2 3">Ve08.2h10</strain>
    </source>
</reference>
<dbReference type="EMBL" id="KN827663">
    <property type="protein sequence ID" value="KIK76121.1"/>
    <property type="molecule type" value="Genomic_DNA"/>
</dbReference>
<dbReference type="Proteomes" id="UP000054538">
    <property type="component" value="Unassembled WGS sequence"/>
</dbReference>
<dbReference type="AlphaFoldDB" id="A0A0D0CY32"/>
<evidence type="ECO:0000256" key="1">
    <source>
        <dbReference type="SAM" id="Phobius"/>
    </source>
</evidence>
<proteinExistence type="predicted"/>
<protein>
    <submittedName>
        <fullName evidence="2">Uncharacterized protein</fullName>
    </submittedName>
</protein>
<keyword evidence="1" id="KW-0472">Membrane</keyword>
<feature type="transmembrane region" description="Helical" evidence="1">
    <location>
        <begin position="34"/>
        <end position="59"/>
    </location>
</feature>